<protein>
    <recommendedName>
        <fullName evidence="7">Zn(2)-C6 fungal-type domain-containing protein</fullName>
    </recommendedName>
</protein>
<dbReference type="SUPFAM" id="SSF57701">
    <property type="entry name" value="Zn2/Cys6 DNA-binding domain"/>
    <property type="match status" value="1"/>
</dbReference>
<evidence type="ECO:0000256" key="2">
    <source>
        <dbReference type="ARBA" id="ARBA00022723"/>
    </source>
</evidence>
<keyword evidence="3" id="KW-0805">Transcription regulation</keyword>
<reference evidence="8" key="1">
    <citation type="journal article" date="2022" name="G3 (Bethesda)">
        <title>High quality genome of the basidiomycete yeast Dioszegia hungarica PDD-24b-2 isolated from cloud water.</title>
        <authorList>
            <person name="Jarrige D."/>
            <person name="Haridas S."/>
            <person name="Bleykasten-Grosshans C."/>
            <person name="Joly M."/>
            <person name="Nadalig T."/>
            <person name="Sancelme M."/>
            <person name="Vuilleumier S."/>
            <person name="Grigoriev I.V."/>
            <person name="Amato P."/>
            <person name="Bringel F."/>
        </authorList>
    </citation>
    <scope>NUCLEOTIDE SEQUENCE</scope>
    <source>
        <strain evidence="8">PDD-24b-2</strain>
    </source>
</reference>
<dbReference type="GeneID" id="77732381"/>
<dbReference type="GO" id="GO:0003677">
    <property type="term" value="F:DNA binding"/>
    <property type="evidence" value="ECO:0007669"/>
    <property type="project" value="InterPro"/>
</dbReference>
<dbReference type="Gene3D" id="4.10.240.10">
    <property type="entry name" value="Zn(2)-C6 fungal-type DNA-binding domain"/>
    <property type="match status" value="1"/>
</dbReference>
<dbReference type="InterPro" id="IPR036864">
    <property type="entry name" value="Zn2-C6_fun-type_DNA-bd_sf"/>
</dbReference>
<feature type="domain" description="Zn(2)-C6 fungal-type" evidence="7">
    <location>
        <begin position="187"/>
        <end position="217"/>
    </location>
</feature>
<dbReference type="GO" id="GO:0000981">
    <property type="term" value="F:DNA-binding transcription factor activity, RNA polymerase II-specific"/>
    <property type="evidence" value="ECO:0007669"/>
    <property type="project" value="InterPro"/>
</dbReference>
<dbReference type="AlphaFoldDB" id="A0AA38H9J5"/>
<dbReference type="PROSITE" id="PS50048">
    <property type="entry name" value="ZN2_CY6_FUNGAL_2"/>
    <property type="match status" value="1"/>
</dbReference>
<sequence>MQPAQPWQHGTDPRLQHAAEPPRYRPEDGSVVDAAGHRLEQAYQAPQPGGLDSAGGADQINATHPAESVRLPTSAPLSYHPYHNQQAGPSSYSGYHQSQHGASAFSSPYEARPSDAKSSFSGSANFAPPHLPGTMTQPPISMLDPRRSQMPSHPSAGRSRHRHHPQSTTTRVYPNGTVGPSLKRGMACGFCRKRKLRCNAERPACSNCLKFKKECEYQPPPKDSDDEDEGEMGYPDPLTTPSYGPSHMSGYRTASSSSLSESFVSPAGPHHFDFPPPLGYDIMPQRAVQPMGPPGFGTSPDGVVPRQYGSSGYGYPFNSLPIPSDQPVMGTPLIQASSAPAHTSVFNHPSDPTQHQFTQYGTLSFPPWTNIQDSPSYPMMTTTSLPGQPAAPISAVELPEQLDIKPFIQEEPAHIYPRREPEQNLSHVDPPRFTPPTQLRPSHTLSSVDSARSLRSIRSSPDPGEAPPPSMFVDPNSPYTYDEPPPKHSALFSALTVPPMAVVDPMDGLTARLGEFLFTPMEPPKARAKEQEKVQGQDGPARKRKQSISRDRREAEGAGTALVQQRLEPDGLTDSAREQLLNVFLTHSRLFFEMSVPRFRQRLTFTDRRRPALSLLNAMYLWASRMTAAPKKSPMEETFFQAGCRSLESQTSRPDRLIDGMRAGMLLSAYAYTNGRYHEGFILAGVAARLVTSTGVHQIPSCTLGPPPIRNPLLRQMTFLLPPPEDKLELAERIHTFWAVYSIERCGVLVTGFPSALRDEDIMTPFPRPLVDIASGNVTSKDDTTVRDLYRFSSLEVEDDSRYVKWTKAMTILERATKLAYIDPTEESEYAKAWFAYHTAHPSVSVQEPLAMLDQPKYRCPRDYRLVKLGLDQFVHSMGVEGIFPVDRKRNAQIDGAAEPFIPSHNLAIHHTLAATQMFLHDINSIECENADALAAARRSVALIKNDLIIPVSDVESFVVVIWGMVARTLLKEMHRLRLRGDHAGAALVEAEVDVMLGEMQRVGESMAESRSQALGLEALKAMDSRSFTRDQN</sequence>
<dbReference type="GO" id="GO:0006351">
    <property type="term" value="P:DNA-templated transcription"/>
    <property type="evidence" value="ECO:0007669"/>
    <property type="project" value="InterPro"/>
</dbReference>
<dbReference type="InterPro" id="IPR050815">
    <property type="entry name" value="TF_fung"/>
</dbReference>
<feature type="region of interest" description="Disordered" evidence="6">
    <location>
        <begin position="275"/>
        <end position="299"/>
    </location>
</feature>
<organism evidence="8 9">
    <name type="scientific">Dioszegia hungarica</name>
    <dbReference type="NCBI Taxonomy" id="4972"/>
    <lineage>
        <taxon>Eukaryota</taxon>
        <taxon>Fungi</taxon>
        <taxon>Dikarya</taxon>
        <taxon>Basidiomycota</taxon>
        <taxon>Agaricomycotina</taxon>
        <taxon>Tremellomycetes</taxon>
        <taxon>Tremellales</taxon>
        <taxon>Bulleribasidiaceae</taxon>
        <taxon>Dioszegia</taxon>
    </lineage>
</organism>
<dbReference type="EMBL" id="JAKWFO010000005">
    <property type="protein sequence ID" value="KAI9636273.1"/>
    <property type="molecule type" value="Genomic_DNA"/>
</dbReference>
<name>A0AA38H9J5_9TREE</name>
<evidence type="ECO:0000313" key="8">
    <source>
        <dbReference type="EMBL" id="KAI9636273.1"/>
    </source>
</evidence>
<evidence type="ECO:0000256" key="5">
    <source>
        <dbReference type="ARBA" id="ARBA00023242"/>
    </source>
</evidence>
<accession>A0AA38H9J5</accession>
<keyword evidence="2" id="KW-0479">Metal-binding</keyword>
<evidence type="ECO:0000256" key="4">
    <source>
        <dbReference type="ARBA" id="ARBA00023163"/>
    </source>
</evidence>
<dbReference type="CDD" id="cd00067">
    <property type="entry name" value="GAL4"/>
    <property type="match status" value="1"/>
</dbReference>
<evidence type="ECO:0000256" key="6">
    <source>
        <dbReference type="SAM" id="MobiDB-lite"/>
    </source>
</evidence>
<feature type="compositionally biased region" description="Basic and acidic residues" evidence="6">
    <location>
        <begin position="11"/>
        <end position="28"/>
    </location>
</feature>
<feature type="region of interest" description="Disordered" evidence="6">
    <location>
        <begin position="521"/>
        <end position="570"/>
    </location>
</feature>
<keyword evidence="4" id="KW-0804">Transcription</keyword>
<comment type="caution">
    <text evidence="8">The sequence shown here is derived from an EMBL/GenBank/DDBJ whole genome shotgun (WGS) entry which is preliminary data.</text>
</comment>
<feature type="region of interest" description="Disordered" evidence="6">
    <location>
        <begin position="419"/>
        <end position="485"/>
    </location>
</feature>
<dbReference type="PROSITE" id="PS00463">
    <property type="entry name" value="ZN2_CY6_FUNGAL_1"/>
    <property type="match status" value="1"/>
</dbReference>
<dbReference type="InterPro" id="IPR001138">
    <property type="entry name" value="Zn2Cys6_DnaBD"/>
</dbReference>
<proteinExistence type="predicted"/>
<keyword evidence="9" id="KW-1185">Reference proteome</keyword>
<comment type="subcellular location">
    <subcellularLocation>
        <location evidence="1">Nucleus</location>
    </subcellularLocation>
</comment>
<dbReference type="SMART" id="SM00066">
    <property type="entry name" value="GAL4"/>
    <property type="match status" value="1"/>
</dbReference>
<dbReference type="CDD" id="cd12148">
    <property type="entry name" value="fungal_TF_MHR"/>
    <property type="match status" value="1"/>
</dbReference>
<evidence type="ECO:0000313" key="9">
    <source>
        <dbReference type="Proteomes" id="UP001164286"/>
    </source>
</evidence>
<dbReference type="RefSeq" id="XP_052946050.1">
    <property type="nucleotide sequence ID" value="XM_053093176.1"/>
</dbReference>
<dbReference type="PANTHER" id="PTHR47338:SF29">
    <property type="entry name" value="ZN(2)-C6 FUNGAL-TYPE DOMAIN-CONTAINING PROTEIN"/>
    <property type="match status" value="1"/>
</dbReference>
<dbReference type="Pfam" id="PF04082">
    <property type="entry name" value="Fungal_trans"/>
    <property type="match status" value="1"/>
</dbReference>
<evidence type="ECO:0000256" key="1">
    <source>
        <dbReference type="ARBA" id="ARBA00004123"/>
    </source>
</evidence>
<dbReference type="GO" id="GO:0005634">
    <property type="term" value="C:nucleus"/>
    <property type="evidence" value="ECO:0007669"/>
    <property type="project" value="UniProtKB-SubCell"/>
</dbReference>
<dbReference type="GO" id="GO:0008270">
    <property type="term" value="F:zinc ion binding"/>
    <property type="evidence" value="ECO:0007669"/>
    <property type="project" value="InterPro"/>
</dbReference>
<keyword evidence="5" id="KW-0539">Nucleus</keyword>
<evidence type="ECO:0000256" key="3">
    <source>
        <dbReference type="ARBA" id="ARBA00023015"/>
    </source>
</evidence>
<feature type="compositionally biased region" description="Polar residues" evidence="6">
    <location>
        <begin position="435"/>
        <end position="450"/>
    </location>
</feature>
<dbReference type="Proteomes" id="UP001164286">
    <property type="component" value="Unassembled WGS sequence"/>
</dbReference>
<dbReference type="SMART" id="SM00906">
    <property type="entry name" value="Fungal_trans"/>
    <property type="match status" value="1"/>
</dbReference>
<evidence type="ECO:0000259" key="7">
    <source>
        <dbReference type="PROSITE" id="PS50048"/>
    </source>
</evidence>
<dbReference type="PANTHER" id="PTHR47338">
    <property type="entry name" value="ZN(II)2CYS6 TRANSCRIPTION FACTOR (EUROFUNG)-RELATED"/>
    <property type="match status" value="1"/>
</dbReference>
<feature type="region of interest" description="Disordered" evidence="6">
    <location>
        <begin position="1"/>
        <end position="178"/>
    </location>
</feature>
<feature type="compositionally biased region" description="Basic and acidic residues" evidence="6">
    <location>
        <begin position="524"/>
        <end position="535"/>
    </location>
</feature>
<feature type="region of interest" description="Disordered" evidence="6">
    <location>
        <begin position="216"/>
        <end position="254"/>
    </location>
</feature>
<gene>
    <name evidence="8" type="ORF">MKK02DRAFT_44978</name>
</gene>
<dbReference type="Pfam" id="PF00172">
    <property type="entry name" value="Zn_clus"/>
    <property type="match status" value="1"/>
</dbReference>
<dbReference type="InterPro" id="IPR007219">
    <property type="entry name" value="XnlR_reg_dom"/>
</dbReference>
<feature type="compositionally biased region" description="Polar residues" evidence="6">
    <location>
        <begin position="83"/>
        <end position="106"/>
    </location>
</feature>